<dbReference type="SUPFAM" id="SSF53383">
    <property type="entry name" value="PLP-dependent transferases"/>
    <property type="match status" value="1"/>
</dbReference>
<comment type="cofactor">
    <cofactor evidence="1">
        <name>pyridoxal 5'-phosphate</name>
        <dbReference type="ChEBI" id="CHEBI:597326"/>
    </cofactor>
</comment>
<dbReference type="PANTHER" id="PTHR43713:SF3">
    <property type="entry name" value="GLUTAMATE-1-SEMIALDEHYDE 2,1-AMINOMUTASE 1, CHLOROPLASTIC-RELATED"/>
    <property type="match status" value="1"/>
</dbReference>
<comment type="caution">
    <text evidence="4">The sequence shown here is derived from an EMBL/GenBank/DDBJ whole genome shotgun (WGS) entry which is preliminary data.</text>
</comment>
<reference evidence="5" key="1">
    <citation type="journal article" date="2019" name="Int. J. Syst. Evol. Microbiol.">
        <title>The Global Catalogue of Microorganisms (GCM) 10K type strain sequencing project: providing services to taxonomists for standard genome sequencing and annotation.</title>
        <authorList>
            <consortium name="The Broad Institute Genomics Platform"/>
            <consortium name="The Broad Institute Genome Sequencing Center for Infectious Disease"/>
            <person name="Wu L."/>
            <person name="Ma J."/>
        </authorList>
    </citation>
    <scope>NUCLEOTIDE SEQUENCE [LARGE SCALE GENOMIC DNA]</scope>
    <source>
        <strain evidence="5">NBRC 102520</strain>
    </source>
</reference>
<dbReference type="Pfam" id="PF00202">
    <property type="entry name" value="Aminotran_3"/>
    <property type="match status" value="1"/>
</dbReference>
<dbReference type="InterPro" id="IPR015424">
    <property type="entry name" value="PyrdxlP-dep_Trfase"/>
</dbReference>
<accession>A0ABQ6BDJ5</accession>
<evidence type="ECO:0000256" key="1">
    <source>
        <dbReference type="ARBA" id="ARBA00001933"/>
    </source>
</evidence>
<evidence type="ECO:0000256" key="3">
    <source>
        <dbReference type="RuleBase" id="RU003560"/>
    </source>
</evidence>
<dbReference type="InterPro" id="IPR015421">
    <property type="entry name" value="PyrdxlP-dep_Trfase_major"/>
</dbReference>
<comment type="similarity">
    <text evidence="3">Belongs to the class-III pyridoxal-phosphate-dependent aminotransferase family.</text>
</comment>
<keyword evidence="5" id="KW-1185">Reference proteome</keyword>
<evidence type="ECO:0000256" key="2">
    <source>
        <dbReference type="ARBA" id="ARBA00022898"/>
    </source>
</evidence>
<dbReference type="PANTHER" id="PTHR43713">
    <property type="entry name" value="GLUTAMATE-1-SEMIALDEHYDE 2,1-AMINOMUTASE"/>
    <property type="match status" value="1"/>
</dbReference>
<dbReference type="Gene3D" id="3.90.1150.10">
    <property type="entry name" value="Aspartate Aminotransferase, domain 1"/>
    <property type="match status" value="1"/>
</dbReference>
<proteinExistence type="inferred from homology"/>
<evidence type="ECO:0000313" key="4">
    <source>
        <dbReference type="EMBL" id="GLR90227.1"/>
    </source>
</evidence>
<dbReference type="InterPro" id="IPR005814">
    <property type="entry name" value="Aminotrans_3"/>
</dbReference>
<dbReference type="Proteomes" id="UP001156905">
    <property type="component" value="Unassembled WGS sequence"/>
</dbReference>
<sequence>MFAVKGARALTGRSAFAKFEGAYHGSYDWVEVSLAPDPDAWDDQSGNPASIGGSESVPKHVLDDTIVLPWNDPSRCAAILAKEGSRLAGLIIDPVPSRAGMVPVSREMIDVIHTAREKHGFLIISDEVISFRLSYAGAHPLFGLRPDLITLGKIIGGGMPIGAVAGGAHAMAVFDHTQGKARVALGGTFSANPLAMAAGLAAMTALDEPTIARLNQLGSDLRAAINLAFIERRIPAQVTGSGSLFRLHLTSKPITDYRSCRAPAPKTLQAVHAGALDYGVLLTPNCSGAISTPMDSASIDQLTAALTQAVADAFTRQPWEKWPGAGSGQGG</sequence>
<name>A0ABQ6BDJ5_9BRAD</name>
<keyword evidence="2 3" id="KW-0663">Pyridoxal phosphate</keyword>
<evidence type="ECO:0008006" key="6">
    <source>
        <dbReference type="Google" id="ProtNLM"/>
    </source>
</evidence>
<evidence type="ECO:0000313" key="5">
    <source>
        <dbReference type="Proteomes" id="UP001156905"/>
    </source>
</evidence>
<protein>
    <recommendedName>
        <fullName evidence="6">Aminotransferase class III-fold pyridoxal phosphate-dependent enzyme</fullName>
    </recommendedName>
</protein>
<dbReference type="EMBL" id="BSOW01000032">
    <property type="protein sequence ID" value="GLR90227.1"/>
    <property type="molecule type" value="Genomic_DNA"/>
</dbReference>
<dbReference type="InterPro" id="IPR015422">
    <property type="entry name" value="PyrdxlP-dep_Trfase_small"/>
</dbReference>
<dbReference type="Gene3D" id="3.40.640.10">
    <property type="entry name" value="Type I PLP-dependent aspartate aminotransferase-like (Major domain)"/>
    <property type="match status" value="1"/>
</dbReference>
<organism evidence="4 5">
    <name type="scientific">Bradyrhizobium iriomotense</name>
    <dbReference type="NCBI Taxonomy" id="441950"/>
    <lineage>
        <taxon>Bacteria</taxon>
        <taxon>Pseudomonadati</taxon>
        <taxon>Pseudomonadota</taxon>
        <taxon>Alphaproteobacteria</taxon>
        <taxon>Hyphomicrobiales</taxon>
        <taxon>Nitrobacteraceae</taxon>
        <taxon>Bradyrhizobium</taxon>
    </lineage>
</organism>
<gene>
    <name evidence="4" type="ORF">GCM10007857_69410</name>
</gene>